<keyword evidence="3 4" id="KW-0808">Transferase</keyword>
<dbReference type="InterPro" id="IPR033749">
    <property type="entry name" value="Polyprenyl_synt_CS"/>
</dbReference>
<dbReference type="SUPFAM" id="SSF48576">
    <property type="entry name" value="Terpenoid synthases"/>
    <property type="match status" value="1"/>
</dbReference>
<dbReference type="GO" id="GO:0016740">
    <property type="term" value="F:transferase activity"/>
    <property type="evidence" value="ECO:0007669"/>
    <property type="project" value="UniProtKB-KW"/>
</dbReference>
<dbReference type="PANTHER" id="PTHR12001:SF86">
    <property type="entry name" value="GERANYLGERANYL DIPHOSPHATE SYNTHASE"/>
    <property type="match status" value="1"/>
</dbReference>
<evidence type="ECO:0000256" key="1">
    <source>
        <dbReference type="ARBA" id="ARBA00022723"/>
    </source>
</evidence>
<dbReference type="Gene3D" id="1.10.600.10">
    <property type="entry name" value="Farnesyl Diphosphate Synthase"/>
    <property type="match status" value="1"/>
</dbReference>
<dbReference type="PANTHER" id="PTHR12001">
    <property type="entry name" value="GERANYLGERANYL PYROPHOSPHATE SYNTHASE"/>
    <property type="match status" value="1"/>
</dbReference>
<name>A0ABW0ETV6_9PSEU</name>
<comment type="caution">
    <text evidence="4">The sequence shown here is derived from an EMBL/GenBank/DDBJ whole genome shotgun (WGS) entry which is preliminary data.</text>
</comment>
<evidence type="ECO:0000313" key="5">
    <source>
        <dbReference type="Proteomes" id="UP001596157"/>
    </source>
</evidence>
<dbReference type="Proteomes" id="UP001596157">
    <property type="component" value="Unassembled WGS sequence"/>
</dbReference>
<comment type="similarity">
    <text evidence="3">Belongs to the FPP/GGPP synthase family.</text>
</comment>
<evidence type="ECO:0000256" key="2">
    <source>
        <dbReference type="ARBA" id="ARBA00022842"/>
    </source>
</evidence>
<evidence type="ECO:0000313" key="4">
    <source>
        <dbReference type="EMBL" id="MFC5289594.1"/>
    </source>
</evidence>
<evidence type="ECO:0000256" key="3">
    <source>
        <dbReference type="RuleBase" id="RU004466"/>
    </source>
</evidence>
<dbReference type="PROSITE" id="PS00723">
    <property type="entry name" value="POLYPRENYL_SYNTHASE_1"/>
    <property type="match status" value="1"/>
</dbReference>
<protein>
    <submittedName>
        <fullName evidence="4">Polyprenyl synthetase family protein</fullName>
        <ecNumber evidence="4">2.5.1.-</ecNumber>
    </submittedName>
</protein>
<keyword evidence="5" id="KW-1185">Reference proteome</keyword>
<dbReference type="RefSeq" id="WP_378249438.1">
    <property type="nucleotide sequence ID" value="NZ_JBHSKF010000011.1"/>
</dbReference>
<dbReference type="Pfam" id="PF00348">
    <property type="entry name" value="polyprenyl_synt"/>
    <property type="match status" value="1"/>
</dbReference>
<proteinExistence type="inferred from homology"/>
<accession>A0ABW0ETV6</accession>
<gene>
    <name evidence="4" type="ORF">ACFPM7_21275</name>
</gene>
<dbReference type="SFLD" id="SFLDG01017">
    <property type="entry name" value="Polyprenyl_Transferase_Like"/>
    <property type="match status" value="1"/>
</dbReference>
<keyword evidence="1" id="KW-0479">Metal-binding</keyword>
<organism evidence="4 5">
    <name type="scientific">Actinokineospora guangxiensis</name>
    <dbReference type="NCBI Taxonomy" id="1490288"/>
    <lineage>
        <taxon>Bacteria</taxon>
        <taxon>Bacillati</taxon>
        <taxon>Actinomycetota</taxon>
        <taxon>Actinomycetes</taxon>
        <taxon>Pseudonocardiales</taxon>
        <taxon>Pseudonocardiaceae</taxon>
        <taxon>Actinokineospora</taxon>
    </lineage>
</organism>
<dbReference type="EC" id="2.5.1.-" evidence="4"/>
<dbReference type="EMBL" id="JBHSKF010000011">
    <property type="protein sequence ID" value="MFC5289594.1"/>
    <property type="molecule type" value="Genomic_DNA"/>
</dbReference>
<dbReference type="CDD" id="cd00685">
    <property type="entry name" value="Trans_IPPS_HT"/>
    <property type="match status" value="1"/>
</dbReference>
<sequence length="333" mass="35518">MMKTIGNTAYLELATCVADALAAFLDGLPADPGDLLIDRMRHACFPTGKLVRPTLFAASAGLCGRDPREVVAVAVGLEIGHTASLVHDDIIDRDPIRRGRESVWSRYGADSAILTGDALFFALFRAVADTGADPFATVEAVKAIAEVGHELCLGQSMEAEATRTADLSWNTYHRVIYLKSASYIRLCTELGAVLAGATPEQRALLRGFGEDLGMAFQMQDDVLAYVSTLDTAGKDPLSDIRSRRASLPVVIANELGSDAERALLQRYFAAGALTAGEEQALVALFGSEPVLKQAGTLAADRLDSAIQALTAFPDSGYLAVLRDITSALEGRQW</sequence>
<dbReference type="InterPro" id="IPR000092">
    <property type="entry name" value="Polyprenyl_synt"/>
</dbReference>
<dbReference type="SFLD" id="SFLDS00005">
    <property type="entry name" value="Isoprenoid_Synthase_Type_I"/>
    <property type="match status" value="1"/>
</dbReference>
<dbReference type="InterPro" id="IPR008949">
    <property type="entry name" value="Isoprenoid_synthase_dom_sf"/>
</dbReference>
<reference evidence="5" key="1">
    <citation type="journal article" date="2019" name="Int. J. Syst. Evol. Microbiol.">
        <title>The Global Catalogue of Microorganisms (GCM) 10K type strain sequencing project: providing services to taxonomists for standard genome sequencing and annotation.</title>
        <authorList>
            <consortium name="The Broad Institute Genomics Platform"/>
            <consortium name="The Broad Institute Genome Sequencing Center for Infectious Disease"/>
            <person name="Wu L."/>
            <person name="Ma J."/>
        </authorList>
    </citation>
    <scope>NUCLEOTIDE SEQUENCE [LARGE SCALE GENOMIC DNA]</scope>
    <source>
        <strain evidence="5">CCUG 59778</strain>
    </source>
</reference>
<keyword evidence="2" id="KW-0460">Magnesium</keyword>